<keyword evidence="2" id="KW-0812">Transmembrane</keyword>
<dbReference type="InterPro" id="IPR011335">
    <property type="entry name" value="Restrct_endonuc-II-like"/>
</dbReference>
<dbReference type="InterPro" id="IPR052906">
    <property type="entry name" value="Type_IV_Methyl-Rstrct_Enzyme"/>
</dbReference>
<feature type="compositionally biased region" description="Polar residues" evidence="1">
    <location>
        <begin position="243"/>
        <end position="266"/>
    </location>
</feature>
<dbReference type="Gene3D" id="3.40.1350.10">
    <property type="match status" value="1"/>
</dbReference>
<dbReference type="GO" id="GO:0015666">
    <property type="term" value="F:restriction endodeoxyribonuclease activity"/>
    <property type="evidence" value="ECO:0007669"/>
    <property type="project" value="TreeGrafter"/>
</dbReference>
<organism evidence="4 5">
    <name type="scientific">Methanobrevibacter olleyae</name>
    <dbReference type="NCBI Taxonomy" id="294671"/>
    <lineage>
        <taxon>Archaea</taxon>
        <taxon>Methanobacteriati</taxon>
        <taxon>Methanobacteriota</taxon>
        <taxon>Methanomada group</taxon>
        <taxon>Methanobacteria</taxon>
        <taxon>Methanobacteriales</taxon>
        <taxon>Methanobacteriaceae</taxon>
        <taxon>Methanobrevibacter</taxon>
    </lineage>
</organism>
<dbReference type="SUPFAM" id="SSF52980">
    <property type="entry name" value="Restriction endonuclease-like"/>
    <property type="match status" value="1"/>
</dbReference>
<gene>
    <name evidence="4" type="ORF">E7Z75_04485</name>
</gene>
<feature type="transmembrane region" description="Helical" evidence="2">
    <location>
        <begin position="302"/>
        <end position="320"/>
    </location>
</feature>
<evidence type="ECO:0000313" key="5">
    <source>
        <dbReference type="Proteomes" id="UP000732619"/>
    </source>
</evidence>
<dbReference type="EMBL" id="SUTG01000015">
    <property type="protein sequence ID" value="MBE6512391.1"/>
    <property type="molecule type" value="Genomic_DNA"/>
</dbReference>
<name>A0A8T3VSY9_METOL</name>
<reference evidence="4" key="1">
    <citation type="submission" date="2019-04" db="EMBL/GenBank/DDBJ databases">
        <title>Evolution of Biomass-Degrading Anaerobic Consortia Revealed by Metagenomics.</title>
        <authorList>
            <person name="Peng X."/>
        </authorList>
    </citation>
    <scope>NUCLEOTIDE SEQUENCE</scope>
    <source>
        <strain evidence="4">SIG14</strain>
    </source>
</reference>
<comment type="caution">
    <text evidence="4">The sequence shown here is derived from an EMBL/GenBank/DDBJ whole genome shotgun (WGS) entry which is preliminary data.</text>
</comment>
<dbReference type="AlphaFoldDB" id="A0A8T3VSY9"/>
<evidence type="ECO:0000313" key="4">
    <source>
        <dbReference type="EMBL" id="MBE6512391.1"/>
    </source>
</evidence>
<feature type="transmembrane region" description="Helical" evidence="2">
    <location>
        <begin position="355"/>
        <end position="376"/>
    </location>
</feature>
<sequence>MEKPQLVNFIAKVLEDSGFKVYKNFKTSQQVVDIYAILQTSMGDFGLVVACKNYDKDWEVGIDVLKEMEVLGKKLRASKVAVVTSSGFSSQAKRYAEERKIKLIDRNNLVTLAKKYSNKNKETKARLDRGANRLTDIDSDSFYHRDVSREYIDNTSNYNSEYDDDKSYNRLQGAYETYEEFSEDMEYYEDEVGGLELSHYSEYDDDLYRAEFLNKTPRDNYSGPSATLFANRQQQTQRRRSVPSLSGNRRAGSLSQRSNRPTNNHSFFSSSDNALSNFGGHVPQKPSKPWGEIIKPILSNPIASVAVVVIISYLIGFILGKIIKVPTGYLGIAELFMALILSYGIVLYSDKEADVIVKGSIVFFISLVIIMILIVAF</sequence>
<proteinExistence type="predicted"/>
<dbReference type="PANTHER" id="PTHR30015:SF7">
    <property type="entry name" value="TYPE IV METHYL-DIRECTED RESTRICTION ENZYME ECOKMRR"/>
    <property type="match status" value="1"/>
</dbReference>
<dbReference type="InterPro" id="IPR007560">
    <property type="entry name" value="Restrct_endonuc_IV_Mrr"/>
</dbReference>
<keyword evidence="2" id="KW-0472">Membrane</keyword>
<dbReference type="Pfam" id="PF04471">
    <property type="entry name" value="Mrr_cat"/>
    <property type="match status" value="1"/>
</dbReference>
<evidence type="ECO:0000259" key="3">
    <source>
        <dbReference type="Pfam" id="PF04471"/>
    </source>
</evidence>
<dbReference type="GO" id="GO:0009307">
    <property type="term" value="P:DNA restriction-modification system"/>
    <property type="evidence" value="ECO:0007669"/>
    <property type="project" value="InterPro"/>
</dbReference>
<protein>
    <recommendedName>
        <fullName evidence="3">Restriction endonuclease type IV Mrr domain-containing protein</fullName>
    </recommendedName>
</protein>
<dbReference type="PANTHER" id="PTHR30015">
    <property type="entry name" value="MRR RESTRICTION SYSTEM PROTEIN"/>
    <property type="match status" value="1"/>
</dbReference>
<feature type="transmembrane region" description="Helical" evidence="2">
    <location>
        <begin position="327"/>
        <end position="349"/>
    </location>
</feature>
<feature type="domain" description="Restriction endonuclease type IV Mrr" evidence="3">
    <location>
        <begin position="1"/>
        <end position="112"/>
    </location>
</feature>
<dbReference type="Proteomes" id="UP000732619">
    <property type="component" value="Unassembled WGS sequence"/>
</dbReference>
<dbReference type="InterPro" id="IPR011856">
    <property type="entry name" value="tRNA_endonuc-like_dom_sf"/>
</dbReference>
<evidence type="ECO:0000256" key="2">
    <source>
        <dbReference type="SAM" id="Phobius"/>
    </source>
</evidence>
<accession>A0A8T3VSY9</accession>
<feature type="compositionally biased region" description="Polar residues" evidence="1">
    <location>
        <begin position="222"/>
        <end position="236"/>
    </location>
</feature>
<feature type="region of interest" description="Disordered" evidence="1">
    <location>
        <begin position="218"/>
        <end position="266"/>
    </location>
</feature>
<dbReference type="GO" id="GO:0003677">
    <property type="term" value="F:DNA binding"/>
    <property type="evidence" value="ECO:0007669"/>
    <property type="project" value="InterPro"/>
</dbReference>
<evidence type="ECO:0000256" key="1">
    <source>
        <dbReference type="SAM" id="MobiDB-lite"/>
    </source>
</evidence>
<keyword evidence="2" id="KW-1133">Transmembrane helix</keyword>